<dbReference type="OrthoDB" id="6173795at2"/>
<name>A0A1G9EXE9_9GAMM</name>
<dbReference type="NCBIfam" id="TIGR02811">
    <property type="entry name" value="formate_TAT"/>
    <property type="match status" value="1"/>
</dbReference>
<dbReference type="PROSITE" id="PS51318">
    <property type="entry name" value="TAT"/>
    <property type="match status" value="1"/>
</dbReference>
<organism evidence="1 2">
    <name type="scientific">Franzmannia pantelleriensis</name>
    <dbReference type="NCBI Taxonomy" id="48727"/>
    <lineage>
        <taxon>Bacteria</taxon>
        <taxon>Pseudomonadati</taxon>
        <taxon>Pseudomonadota</taxon>
        <taxon>Gammaproteobacteria</taxon>
        <taxon>Oceanospirillales</taxon>
        <taxon>Halomonadaceae</taxon>
        <taxon>Franzmannia</taxon>
    </lineage>
</organism>
<evidence type="ECO:0000313" key="2">
    <source>
        <dbReference type="Proteomes" id="UP000199107"/>
    </source>
</evidence>
<evidence type="ECO:0000313" key="1">
    <source>
        <dbReference type="EMBL" id="SDK80675.1"/>
    </source>
</evidence>
<dbReference type="PIRSF" id="PIRSF036704">
    <property type="entry name" value="UCP036704"/>
    <property type="match status" value="1"/>
</dbReference>
<dbReference type="EMBL" id="FNGH01000001">
    <property type="protein sequence ID" value="SDK80675.1"/>
    <property type="molecule type" value="Genomic_DNA"/>
</dbReference>
<dbReference type="AlphaFoldDB" id="A0A1G9EXE9"/>
<dbReference type="RefSeq" id="WP_089656696.1">
    <property type="nucleotide sequence ID" value="NZ_FNGH01000001.1"/>
</dbReference>
<dbReference type="InterPro" id="IPR014177">
    <property type="entry name" value="Formate_DH_TAT-contain"/>
</dbReference>
<keyword evidence="2" id="KW-1185">Reference proteome</keyword>
<dbReference type="InterPro" id="IPR006311">
    <property type="entry name" value="TAT_signal"/>
</dbReference>
<dbReference type="STRING" id="48727.SAMN05192555_101249"/>
<protein>
    <submittedName>
        <fullName evidence="1">Formate dehydrogenase region TAT target</fullName>
    </submittedName>
</protein>
<gene>
    <name evidence="1" type="ORF">SAMN05192555_101249</name>
</gene>
<sequence length="66" mass="7293">MPDQHNPQRRRFLRVMGIGGAAAGTAAVIGNVTLVQADKPASETQDAPLRYRETDHIRAFYATLRD</sequence>
<accession>A0A1G9EXE9</accession>
<dbReference type="Proteomes" id="UP000199107">
    <property type="component" value="Unassembled WGS sequence"/>
</dbReference>
<proteinExistence type="predicted"/>
<reference evidence="2" key="1">
    <citation type="submission" date="2016-10" db="EMBL/GenBank/DDBJ databases">
        <authorList>
            <person name="Varghese N."/>
            <person name="Submissions S."/>
        </authorList>
    </citation>
    <scope>NUCLEOTIDE SEQUENCE [LARGE SCALE GENOMIC DNA]</scope>
    <source>
        <strain evidence="2">AAP</strain>
    </source>
</reference>